<name>A0ABS2U473_9ACTN</name>
<organism evidence="4 5">
    <name type="scientific">Actinacidiphila acididurans</name>
    <dbReference type="NCBI Taxonomy" id="2784346"/>
    <lineage>
        <taxon>Bacteria</taxon>
        <taxon>Bacillati</taxon>
        <taxon>Actinomycetota</taxon>
        <taxon>Actinomycetes</taxon>
        <taxon>Kitasatosporales</taxon>
        <taxon>Streptomycetaceae</taxon>
        <taxon>Actinacidiphila</taxon>
    </lineage>
</organism>
<dbReference type="Proteomes" id="UP000749040">
    <property type="component" value="Unassembled WGS sequence"/>
</dbReference>
<keyword evidence="2" id="KW-0812">Transmembrane</keyword>
<protein>
    <submittedName>
        <fullName evidence="4">DUF4232 domain-containing protein</fullName>
    </submittedName>
</protein>
<keyword evidence="2" id="KW-1133">Transmembrane helix</keyword>
<feature type="compositionally biased region" description="Pro residues" evidence="1">
    <location>
        <begin position="238"/>
        <end position="255"/>
    </location>
</feature>
<feature type="compositionally biased region" description="Low complexity" evidence="1">
    <location>
        <begin position="256"/>
        <end position="269"/>
    </location>
</feature>
<reference evidence="4 5" key="1">
    <citation type="submission" date="2021-01" db="EMBL/GenBank/DDBJ databases">
        <title>Streptomyces acididurans sp. nov., isolated from a peat swamp forest soil.</title>
        <authorList>
            <person name="Chantavorakit T."/>
            <person name="Duangmal K."/>
        </authorList>
    </citation>
    <scope>NUCLEOTIDE SEQUENCE [LARGE SCALE GENOMIC DNA]</scope>
    <source>
        <strain evidence="4 5">KK5PA1</strain>
    </source>
</reference>
<feature type="region of interest" description="Disordered" evidence="1">
    <location>
        <begin position="184"/>
        <end position="273"/>
    </location>
</feature>
<keyword evidence="2" id="KW-0472">Membrane</keyword>
<accession>A0ABS2U473</accession>
<feature type="compositionally biased region" description="Gly residues" evidence="1">
    <location>
        <begin position="78"/>
        <end position="96"/>
    </location>
</feature>
<gene>
    <name evidence="4" type="ORF">ITX44_38820</name>
</gene>
<feature type="compositionally biased region" description="Basic and acidic residues" evidence="1">
    <location>
        <begin position="65"/>
        <end position="74"/>
    </location>
</feature>
<feature type="domain" description="DUF4232" evidence="3">
    <location>
        <begin position="271"/>
        <end position="393"/>
    </location>
</feature>
<evidence type="ECO:0000259" key="3">
    <source>
        <dbReference type="Pfam" id="PF14016"/>
    </source>
</evidence>
<feature type="transmembrane region" description="Helical" evidence="2">
    <location>
        <begin position="158"/>
        <end position="179"/>
    </location>
</feature>
<proteinExistence type="predicted"/>
<evidence type="ECO:0000313" key="5">
    <source>
        <dbReference type="Proteomes" id="UP000749040"/>
    </source>
</evidence>
<dbReference type="RefSeq" id="WP_205364385.1">
    <property type="nucleotide sequence ID" value="NZ_JADKYB010000037.1"/>
</dbReference>
<dbReference type="InterPro" id="IPR025326">
    <property type="entry name" value="DUF4232"/>
</dbReference>
<evidence type="ECO:0000256" key="2">
    <source>
        <dbReference type="SAM" id="Phobius"/>
    </source>
</evidence>
<feature type="compositionally biased region" description="Low complexity" evidence="1">
    <location>
        <begin position="39"/>
        <end position="53"/>
    </location>
</feature>
<evidence type="ECO:0000256" key="1">
    <source>
        <dbReference type="SAM" id="MobiDB-lite"/>
    </source>
</evidence>
<dbReference type="EMBL" id="JADKYB010000037">
    <property type="protein sequence ID" value="MBM9510415.1"/>
    <property type="molecule type" value="Genomic_DNA"/>
</dbReference>
<comment type="caution">
    <text evidence="4">The sequence shown here is derived from an EMBL/GenBank/DDBJ whole genome shotgun (WGS) entry which is preliminary data.</text>
</comment>
<feature type="compositionally biased region" description="Basic and acidic residues" evidence="1">
    <location>
        <begin position="1"/>
        <end position="17"/>
    </location>
</feature>
<keyword evidence="5" id="KW-1185">Reference proteome</keyword>
<feature type="region of interest" description="Disordered" evidence="1">
    <location>
        <begin position="1"/>
        <end position="121"/>
    </location>
</feature>
<evidence type="ECO:0000313" key="4">
    <source>
        <dbReference type="EMBL" id="MBM9510415.1"/>
    </source>
</evidence>
<dbReference type="Pfam" id="PF14016">
    <property type="entry name" value="DUF4232"/>
    <property type="match status" value="1"/>
</dbReference>
<sequence>MTGFPDDPRESAPDHHGSTGATGSSGGTGPGERSPADPAPSASPAGANGSTGPTGPTGQAVPAPHDSDGDRSPARDSGPGGGNGGTGGGPDSGGSFGTDLGSFRNGGFTDDRFADLDGFDVDLPDPLGRLLRPPGEFLPPPPGAFERIRRRARRRRQVRAGAGGLVVAALITGSVYLAGALSPDTSRAVDDPPASSAQVTQAPAPSPTPRPTGTPTTLVPAPGRTSTSAGVVPTPVTSGPPTPSATVPGPGPTPTPAGTTTQQTPAGTPQCTADQLSARLGGGDAGAGNLYRYLVITNTSRTACHVTGFPGLSMLDANGNQIGQPATRERLTYQPVPLAPGASASDTIHTVNQQGTCLPASSSLRMYPPGSRASLVIPGQITECDNVFVITPFTGGETGNPSN</sequence>